<feature type="chain" id="PRO_5040449882" evidence="1">
    <location>
        <begin position="20"/>
        <end position="109"/>
    </location>
</feature>
<sequence>MQKFTALLVLFLTIAVVNCIVCPKEDPCKFVKCEDHGLCSEKNQEVRKGGYCDCCNVCFTVLKENESCFASILRNVPQTKVCADGLVCHERKCIKKENYIKLLKDKHLN</sequence>
<organism evidence="2 3">
    <name type="scientific">Brassicogethes aeneus</name>
    <name type="common">Rape pollen beetle</name>
    <name type="synonym">Meligethes aeneus</name>
    <dbReference type="NCBI Taxonomy" id="1431903"/>
    <lineage>
        <taxon>Eukaryota</taxon>
        <taxon>Metazoa</taxon>
        <taxon>Ecdysozoa</taxon>
        <taxon>Arthropoda</taxon>
        <taxon>Hexapoda</taxon>
        <taxon>Insecta</taxon>
        <taxon>Pterygota</taxon>
        <taxon>Neoptera</taxon>
        <taxon>Endopterygota</taxon>
        <taxon>Coleoptera</taxon>
        <taxon>Polyphaga</taxon>
        <taxon>Cucujiformia</taxon>
        <taxon>Nitidulidae</taxon>
        <taxon>Meligethinae</taxon>
        <taxon>Brassicogethes</taxon>
    </lineage>
</organism>
<dbReference type="OrthoDB" id="6728452at2759"/>
<dbReference type="Proteomes" id="UP001154078">
    <property type="component" value="Chromosome 4"/>
</dbReference>
<proteinExistence type="predicted"/>
<dbReference type="EMBL" id="OV121135">
    <property type="protein sequence ID" value="CAH0555721.1"/>
    <property type="molecule type" value="Genomic_DNA"/>
</dbReference>
<evidence type="ECO:0000313" key="2">
    <source>
        <dbReference type="EMBL" id="CAH0555721.1"/>
    </source>
</evidence>
<dbReference type="AlphaFoldDB" id="A0A9P0B529"/>
<accession>A0A9P0B529</accession>
<protein>
    <submittedName>
        <fullName evidence="2">Uncharacterized protein</fullName>
    </submittedName>
</protein>
<evidence type="ECO:0000256" key="1">
    <source>
        <dbReference type="SAM" id="SignalP"/>
    </source>
</evidence>
<evidence type="ECO:0000313" key="3">
    <source>
        <dbReference type="Proteomes" id="UP001154078"/>
    </source>
</evidence>
<keyword evidence="3" id="KW-1185">Reference proteome</keyword>
<keyword evidence="1" id="KW-0732">Signal</keyword>
<feature type="signal peptide" evidence="1">
    <location>
        <begin position="1"/>
        <end position="19"/>
    </location>
</feature>
<reference evidence="2" key="1">
    <citation type="submission" date="2021-12" db="EMBL/GenBank/DDBJ databases">
        <authorList>
            <person name="King R."/>
        </authorList>
    </citation>
    <scope>NUCLEOTIDE SEQUENCE</scope>
</reference>
<name>A0A9P0B529_BRAAE</name>
<gene>
    <name evidence="2" type="ORF">MELIAE_LOCUS7009</name>
</gene>